<keyword evidence="2" id="KW-0813">Transport</keyword>
<feature type="transmembrane region" description="Helical" evidence="8">
    <location>
        <begin position="71"/>
        <end position="88"/>
    </location>
</feature>
<feature type="transmembrane region" description="Helical" evidence="8">
    <location>
        <begin position="257"/>
        <end position="277"/>
    </location>
</feature>
<evidence type="ECO:0000256" key="6">
    <source>
        <dbReference type="ARBA" id="ARBA00022989"/>
    </source>
</evidence>
<keyword evidence="4" id="KW-0997">Cell inner membrane</keyword>
<comment type="caution">
    <text evidence="10">The sequence shown here is derived from an EMBL/GenBank/DDBJ whole genome shotgun (WGS) entry which is preliminary data.</text>
</comment>
<proteinExistence type="predicted"/>
<dbReference type="InterPro" id="IPR026032">
    <property type="entry name" value="HcaT-like"/>
</dbReference>
<feature type="transmembrane region" description="Helical" evidence="8">
    <location>
        <begin position="94"/>
        <end position="111"/>
    </location>
</feature>
<feature type="transmembrane region" description="Helical" evidence="8">
    <location>
        <begin position="41"/>
        <end position="59"/>
    </location>
</feature>
<name>A0A1T1HES6_OCELI</name>
<feature type="transmembrane region" description="Helical" evidence="8">
    <location>
        <begin position="220"/>
        <end position="245"/>
    </location>
</feature>
<evidence type="ECO:0000256" key="1">
    <source>
        <dbReference type="ARBA" id="ARBA00004429"/>
    </source>
</evidence>
<keyword evidence="6 8" id="KW-1133">Transmembrane helix</keyword>
<feature type="transmembrane region" description="Helical" evidence="8">
    <location>
        <begin position="157"/>
        <end position="177"/>
    </location>
</feature>
<evidence type="ECO:0000256" key="4">
    <source>
        <dbReference type="ARBA" id="ARBA00022519"/>
    </source>
</evidence>
<evidence type="ECO:0000259" key="9">
    <source>
        <dbReference type="Pfam" id="PF12832"/>
    </source>
</evidence>
<gene>
    <name evidence="10" type="ORF">BTA35_0201980</name>
</gene>
<feature type="transmembrane region" description="Helical" evidence="8">
    <location>
        <begin position="377"/>
        <end position="397"/>
    </location>
</feature>
<dbReference type="PANTHER" id="PTHR23522:SF10">
    <property type="entry name" value="3-PHENYLPROPIONIC ACID TRANSPORTER-RELATED"/>
    <property type="match status" value="1"/>
</dbReference>
<dbReference type="STRING" id="966.BTA35_0201980"/>
<accession>A0A1T1HES6</accession>
<keyword evidence="5 8" id="KW-0812">Transmembrane</keyword>
<dbReference type="Pfam" id="PF12832">
    <property type="entry name" value="MFS_1_like"/>
    <property type="match status" value="1"/>
</dbReference>
<reference evidence="10" key="1">
    <citation type="submission" date="2017-02" db="EMBL/GenBank/DDBJ databases">
        <title>Draft Genome Sequence of the Salt Water Bacterium Oceanospirillum linum ATCC 11336.</title>
        <authorList>
            <person name="Trachtenberg A.M."/>
            <person name="Carney J.G."/>
            <person name="Linnane J.D."/>
            <person name="Rheaume B.A."/>
            <person name="Pitts N.L."/>
            <person name="Mykles D.L."/>
            <person name="Maclea K.S."/>
        </authorList>
    </citation>
    <scope>NUCLEOTIDE SEQUENCE [LARGE SCALE GENOMIC DNA]</scope>
    <source>
        <strain evidence="10">ATCC 11336</strain>
    </source>
</reference>
<dbReference type="AlphaFoldDB" id="A0A1T1HES6"/>
<protein>
    <recommendedName>
        <fullName evidence="9">Major facilitator superfamily associated domain-containing protein</fullName>
    </recommendedName>
</protein>
<feature type="transmembrane region" description="Helical" evidence="8">
    <location>
        <begin position="284"/>
        <end position="304"/>
    </location>
</feature>
<dbReference type="PIRSF" id="PIRSF004925">
    <property type="entry name" value="HcaT"/>
    <property type="match status" value="1"/>
</dbReference>
<dbReference type="Proteomes" id="UP000190064">
    <property type="component" value="Unassembled WGS sequence"/>
</dbReference>
<evidence type="ECO:0000313" key="11">
    <source>
        <dbReference type="Proteomes" id="UP000190064"/>
    </source>
</evidence>
<dbReference type="InterPro" id="IPR036259">
    <property type="entry name" value="MFS_trans_sf"/>
</dbReference>
<organism evidence="10 11">
    <name type="scientific">Oceanospirillum linum</name>
    <dbReference type="NCBI Taxonomy" id="966"/>
    <lineage>
        <taxon>Bacteria</taxon>
        <taxon>Pseudomonadati</taxon>
        <taxon>Pseudomonadota</taxon>
        <taxon>Gammaproteobacteria</taxon>
        <taxon>Oceanospirillales</taxon>
        <taxon>Oceanospirillaceae</taxon>
        <taxon>Oceanospirillum</taxon>
    </lineage>
</organism>
<evidence type="ECO:0000256" key="5">
    <source>
        <dbReference type="ARBA" id="ARBA00022692"/>
    </source>
</evidence>
<feature type="transmembrane region" description="Helical" evidence="8">
    <location>
        <begin position="7"/>
        <end position="29"/>
    </location>
</feature>
<feature type="transmembrane region" description="Helical" evidence="8">
    <location>
        <begin position="132"/>
        <end position="151"/>
    </location>
</feature>
<feature type="domain" description="Major facilitator superfamily associated" evidence="9">
    <location>
        <begin position="6"/>
        <end position="377"/>
    </location>
</feature>
<sequence length="407" mass="45197">MMANAYWVLSSVYFFYFAVLGATNPYWGLYLQSLGFDAKQIGSLMAIFIATKLVAPNLWSYWADQKKAHVSVMRLGAVLTPLCFLTVYLQQGFWSMAVAMVLYSFFWNAILPQYEVITLKAIKGREERYGQIRLWGSVGFIAAVASLGWLLDQVAVTWLPVSILSVMTFMALSTLMIPAGKIWPDVEAKIPASESDGPPVNKRDSRQEEGFWRRLKHPPVFVFLLSVILMQVSHGPYYTFFSIYMEGVGYSRSLIGLLWSLGVMAEVVLFAIMHLLLTRFKPEILLLLSLVLAALRWLMVALFADELMLLLASQLLHAATFGSFHAASIALVQRFFTGKTAGQGQALYSSLGYGVGGALGAWGSGLLWVSIGAQGSYLLACVAAGFGAALVLWSLWIHRCYWAEEKQ</sequence>
<dbReference type="GO" id="GO:0015528">
    <property type="term" value="F:lactose:proton symporter activity"/>
    <property type="evidence" value="ECO:0007669"/>
    <property type="project" value="TreeGrafter"/>
</dbReference>
<dbReference type="RefSeq" id="WP_077242742.1">
    <property type="nucleotide sequence ID" value="NZ_FXTS01000001.1"/>
</dbReference>
<evidence type="ECO:0000256" key="2">
    <source>
        <dbReference type="ARBA" id="ARBA00022448"/>
    </source>
</evidence>
<dbReference type="PANTHER" id="PTHR23522">
    <property type="entry name" value="BLL5896 PROTEIN"/>
    <property type="match status" value="1"/>
</dbReference>
<evidence type="ECO:0000256" key="3">
    <source>
        <dbReference type="ARBA" id="ARBA00022475"/>
    </source>
</evidence>
<feature type="transmembrane region" description="Helical" evidence="8">
    <location>
        <begin position="316"/>
        <end position="336"/>
    </location>
</feature>
<evidence type="ECO:0000313" key="10">
    <source>
        <dbReference type="EMBL" id="OOV88312.1"/>
    </source>
</evidence>
<dbReference type="GO" id="GO:0005886">
    <property type="term" value="C:plasma membrane"/>
    <property type="evidence" value="ECO:0007669"/>
    <property type="project" value="UniProtKB-SubCell"/>
</dbReference>
<dbReference type="SUPFAM" id="SSF103473">
    <property type="entry name" value="MFS general substrate transporter"/>
    <property type="match status" value="1"/>
</dbReference>
<dbReference type="InterPro" id="IPR024989">
    <property type="entry name" value="MFS_assoc_dom"/>
</dbReference>
<evidence type="ECO:0000256" key="8">
    <source>
        <dbReference type="SAM" id="Phobius"/>
    </source>
</evidence>
<comment type="subcellular location">
    <subcellularLocation>
        <location evidence="1">Cell inner membrane</location>
        <topology evidence="1">Multi-pass membrane protein</topology>
    </subcellularLocation>
</comment>
<keyword evidence="7 8" id="KW-0472">Membrane</keyword>
<evidence type="ECO:0000256" key="7">
    <source>
        <dbReference type="ARBA" id="ARBA00023136"/>
    </source>
</evidence>
<dbReference type="Gene3D" id="1.20.1250.20">
    <property type="entry name" value="MFS general substrate transporter like domains"/>
    <property type="match status" value="2"/>
</dbReference>
<keyword evidence="11" id="KW-1185">Reference proteome</keyword>
<dbReference type="EMBL" id="MTSD02000001">
    <property type="protein sequence ID" value="OOV88312.1"/>
    <property type="molecule type" value="Genomic_DNA"/>
</dbReference>
<feature type="transmembrane region" description="Helical" evidence="8">
    <location>
        <begin position="348"/>
        <end position="371"/>
    </location>
</feature>
<dbReference type="NCBIfam" id="NF037955">
    <property type="entry name" value="mfs"/>
    <property type="match status" value="1"/>
</dbReference>
<keyword evidence="3" id="KW-1003">Cell membrane</keyword>
<dbReference type="GO" id="GO:0030395">
    <property type="term" value="F:lactose binding"/>
    <property type="evidence" value="ECO:0007669"/>
    <property type="project" value="TreeGrafter"/>
</dbReference>